<keyword evidence="3" id="KW-1185">Reference proteome</keyword>
<dbReference type="EMBL" id="JAMWMR010000021">
    <property type="protein sequence ID" value="MCN9243429.1"/>
    <property type="molecule type" value="Genomic_DNA"/>
</dbReference>
<dbReference type="Proteomes" id="UP001523219">
    <property type="component" value="Unassembled WGS sequence"/>
</dbReference>
<gene>
    <name evidence="2" type="ORF">NGF19_22020</name>
</gene>
<evidence type="ECO:0000313" key="3">
    <source>
        <dbReference type="Proteomes" id="UP001523219"/>
    </source>
</evidence>
<feature type="compositionally biased region" description="Basic residues" evidence="1">
    <location>
        <begin position="93"/>
        <end position="107"/>
    </location>
</feature>
<comment type="caution">
    <text evidence="2">The sequence shown here is derived from an EMBL/GenBank/DDBJ whole genome shotgun (WGS) entry which is preliminary data.</text>
</comment>
<feature type="compositionally biased region" description="Polar residues" evidence="1">
    <location>
        <begin position="177"/>
        <end position="194"/>
    </location>
</feature>
<feature type="region of interest" description="Disordered" evidence="1">
    <location>
        <begin position="69"/>
        <end position="123"/>
    </location>
</feature>
<name>A0ABT0ZIL9_9ACTN</name>
<dbReference type="Gene3D" id="1.10.10.10">
    <property type="entry name" value="Winged helix-like DNA-binding domain superfamily/Winged helix DNA-binding domain"/>
    <property type="match status" value="1"/>
</dbReference>
<reference evidence="2 3" key="1">
    <citation type="submission" date="2022-05" db="EMBL/GenBank/DDBJ databases">
        <title>Streptomyces sp. nov. RY43-2 isolated from soil of a peat swamp forest.</title>
        <authorList>
            <person name="Kanchanasin P."/>
            <person name="Tanasupawat S."/>
            <person name="Phongsopitanun W."/>
        </authorList>
    </citation>
    <scope>NUCLEOTIDE SEQUENCE [LARGE SCALE GENOMIC DNA]</scope>
    <source>
        <strain evidence="2 3">RY43-2</strain>
    </source>
</reference>
<dbReference type="RefSeq" id="WP_252426801.1">
    <property type="nucleotide sequence ID" value="NZ_JAMWMR010000021.1"/>
</dbReference>
<evidence type="ECO:0000256" key="1">
    <source>
        <dbReference type="SAM" id="MobiDB-lite"/>
    </source>
</evidence>
<accession>A0ABT0ZIL9</accession>
<sequence length="210" mass="22317">MSETGTVATELTSQYTAQVSSDLERNVKEQERISAEIGSLQQQLTALQQDHALLVTMQKALGIAPAPAEPADAVVPAPRKKDAAAAGTDTRTRERKATKKAANKPARRASATKPARKAATSTPVQPTLVELVRRHLAEQSEPRSAAEVATALGQAHPDRGVKTTVVRTTLEGLVARNQAQRSKQGTSVFYTSPDTAPRKAPEAEVAQPAN</sequence>
<feature type="region of interest" description="Disordered" evidence="1">
    <location>
        <begin position="175"/>
        <end position="210"/>
    </location>
</feature>
<proteinExistence type="predicted"/>
<dbReference type="InterPro" id="IPR036388">
    <property type="entry name" value="WH-like_DNA-bd_sf"/>
</dbReference>
<evidence type="ECO:0000313" key="2">
    <source>
        <dbReference type="EMBL" id="MCN9243429.1"/>
    </source>
</evidence>
<evidence type="ECO:0008006" key="4">
    <source>
        <dbReference type="Google" id="ProtNLM"/>
    </source>
</evidence>
<protein>
    <recommendedName>
        <fullName evidence="4">Regulatory protein</fullName>
    </recommendedName>
</protein>
<organism evidence="2 3">
    <name type="scientific">Streptomyces macrolidinus</name>
    <dbReference type="NCBI Taxonomy" id="2952607"/>
    <lineage>
        <taxon>Bacteria</taxon>
        <taxon>Bacillati</taxon>
        <taxon>Actinomycetota</taxon>
        <taxon>Actinomycetes</taxon>
        <taxon>Kitasatosporales</taxon>
        <taxon>Streptomycetaceae</taxon>
        <taxon>Streptomyces</taxon>
    </lineage>
</organism>
<feature type="region of interest" description="Disordered" evidence="1">
    <location>
        <begin position="138"/>
        <end position="160"/>
    </location>
</feature>